<protein>
    <submittedName>
        <fullName evidence="1">Uncharacterized protein</fullName>
    </submittedName>
</protein>
<reference evidence="1 2" key="1">
    <citation type="submission" date="2018-06" db="EMBL/GenBank/DDBJ databases">
        <authorList>
            <consortium name="Pathogen Informatics"/>
            <person name="Doyle S."/>
        </authorList>
    </citation>
    <scope>NUCLEOTIDE SEQUENCE [LARGE SCALE GENOMIC DNA]</scope>
    <source>
        <strain evidence="1 2">NCTC9128</strain>
    </source>
</reference>
<dbReference type="EMBL" id="UAWN01000012">
    <property type="protein sequence ID" value="SQC14831.1"/>
    <property type="molecule type" value="Genomic_DNA"/>
</dbReference>
<evidence type="ECO:0000313" key="1">
    <source>
        <dbReference type="EMBL" id="SQC14831.1"/>
    </source>
</evidence>
<dbReference type="AlphaFoldDB" id="A0A2X3CQQ6"/>
<sequence length="96" mass="10762">MQAAGKLIVFIGKLTARMQPAEDQLNRRHALFRVDVDRHPTTIVNDLQGLVGMKDNFHAFGVACQRFIHTVINNFLTKMVRTSGVGIHARTAAHRL</sequence>
<organism evidence="1 2">
    <name type="scientific">Klebsiella pneumoniae</name>
    <dbReference type="NCBI Taxonomy" id="573"/>
    <lineage>
        <taxon>Bacteria</taxon>
        <taxon>Pseudomonadati</taxon>
        <taxon>Pseudomonadota</taxon>
        <taxon>Gammaproteobacteria</taxon>
        <taxon>Enterobacterales</taxon>
        <taxon>Enterobacteriaceae</taxon>
        <taxon>Klebsiella/Raoultella group</taxon>
        <taxon>Klebsiella</taxon>
        <taxon>Klebsiella pneumoniae complex</taxon>
    </lineage>
</organism>
<gene>
    <name evidence="1" type="ORF">NCTC9128_02932</name>
</gene>
<dbReference type="Proteomes" id="UP000251088">
    <property type="component" value="Unassembled WGS sequence"/>
</dbReference>
<proteinExistence type="predicted"/>
<accession>A0A2X3CQQ6</accession>
<name>A0A2X3CQQ6_KLEPN</name>
<evidence type="ECO:0000313" key="2">
    <source>
        <dbReference type="Proteomes" id="UP000251088"/>
    </source>
</evidence>